<feature type="domain" description="NAD(P)-binding" evidence="1">
    <location>
        <begin position="18"/>
        <end position="170"/>
    </location>
</feature>
<dbReference type="InterPro" id="IPR051783">
    <property type="entry name" value="NAD(P)-dependent_oxidoreduct"/>
</dbReference>
<dbReference type="Gene3D" id="3.40.50.720">
    <property type="entry name" value="NAD(P)-binding Rossmann-like Domain"/>
    <property type="match status" value="1"/>
</dbReference>
<evidence type="ECO:0000313" key="3">
    <source>
        <dbReference type="Proteomes" id="UP000218896"/>
    </source>
</evidence>
<proteinExistence type="predicted"/>
<sequence>MSGDSAMRDARILMAGCGRLGQRIGAALAEHHQVFGLRRQASRVPLPLTPIQGDLLDPDSLGERVPQVDIAIICLTPDQYDETGYHRTFVQGTSNLMAVLETAAEPPRRVFFISSTAVYGQHNGEWVDETSPTEPPRYNGTALLAAERRLGESAIPGTVVRFAGIYGNDRDGMLSRMRDGSIAPEPDSGYTNRIHEDDAVGALCHLVNRTLEGDDLADCYLASDCEPARLGDVVAWVRETMRCDPVQPDARRDSRVGSKRVDSSRLQEAGYRFLFPTFREGYASMVAHPVP</sequence>
<dbReference type="Pfam" id="PF13460">
    <property type="entry name" value="NAD_binding_10"/>
    <property type="match status" value="1"/>
</dbReference>
<dbReference type="EMBL" id="NSKD01000001">
    <property type="protein sequence ID" value="PAU82412.1"/>
    <property type="molecule type" value="Genomic_DNA"/>
</dbReference>
<dbReference type="SUPFAM" id="SSF51735">
    <property type="entry name" value="NAD(P)-binding Rossmann-fold domains"/>
    <property type="match status" value="1"/>
</dbReference>
<name>A0A2A2FCR5_9GAMM</name>
<dbReference type="PANTHER" id="PTHR48079:SF6">
    <property type="entry name" value="NAD(P)-BINDING DOMAIN-CONTAINING PROTEIN-RELATED"/>
    <property type="match status" value="1"/>
</dbReference>
<dbReference type="GO" id="GO:0005737">
    <property type="term" value="C:cytoplasm"/>
    <property type="evidence" value="ECO:0007669"/>
    <property type="project" value="TreeGrafter"/>
</dbReference>
<accession>A0A2A2FCR5</accession>
<reference evidence="2 3" key="1">
    <citation type="submission" date="2017-08" db="EMBL/GenBank/DDBJ databases">
        <title>Halovibrio sewagensis sp. nov., isolated from wastewater of high salinity.</title>
        <authorList>
            <person name="Dong X."/>
            <person name="Zhang G."/>
        </authorList>
    </citation>
    <scope>NUCLEOTIDE SEQUENCE [LARGE SCALE GENOMIC DNA]</scope>
    <source>
        <strain evidence="2 3">YL5-2</strain>
    </source>
</reference>
<protein>
    <submittedName>
        <fullName evidence="2">NAD-dependent epimerase</fullName>
    </submittedName>
</protein>
<gene>
    <name evidence="2" type="ORF">CK501_04545</name>
</gene>
<dbReference type="Proteomes" id="UP000218896">
    <property type="component" value="Unassembled WGS sequence"/>
</dbReference>
<dbReference type="GO" id="GO:0004029">
    <property type="term" value="F:aldehyde dehydrogenase (NAD+) activity"/>
    <property type="evidence" value="ECO:0007669"/>
    <property type="project" value="TreeGrafter"/>
</dbReference>
<dbReference type="InterPro" id="IPR036291">
    <property type="entry name" value="NAD(P)-bd_dom_sf"/>
</dbReference>
<organism evidence="2 3">
    <name type="scientific">Halovibrio salipaludis</name>
    <dbReference type="NCBI Taxonomy" id="2032626"/>
    <lineage>
        <taxon>Bacteria</taxon>
        <taxon>Pseudomonadati</taxon>
        <taxon>Pseudomonadota</taxon>
        <taxon>Gammaproteobacteria</taxon>
        <taxon>Oceanospirillales</taxon>
        <taxon>Halomonadaceae</taxon>
        <taxon>Halovibrio</taxon>
    </lineage>
</organism>
<evidence type="ECO:0000313" key="2">
    <source>
        <dbReference type="EMBL" id="PAU82412.1"/>
    </source>
</evidence>
<dbReference type="PANTHER" id="PTHR48079">
    <property type="entry name" value="PROTEIN YEEZ"/>
    <property type="match status" value="1"/>
</dbReference>
<keyword evidence="3" id="KW-1185">Reference proteome</keyword>
<dbReference type="InterPro" id="IPR016040">
    <property type="entry name" value="NAD(P)-bd_dom"/>
</dbReference>
<dbReference type="AlphaFoldDB" id="A0A2A2FCR5"/>
<evidence type="ECO:0000259" key="1">
    <source>
        <dbReference type="Pfam" id="PF13460"/>
    </source>
</evidence>
<comment type="caution">
    <text evidence="2">The sequence shown here is derived from an EMBL/GenBank/DDBJ whole genome shotgun (WGS) entry which is preliminary data.</text>
</comment>